<reference evidence="5" key="1">
    <citation type="submission" date="2024-03" db="EMBL/GenBank/DDBJ databases">
        <title>WGS assembly of Saponaria officinalis var. Norfolk2.</title>
        <authorList>
            <person name="Jenkins J."/>
            <person name="Shu S."/>
            <person name="Grimwood J."/>
            <person name="Barry K."/>
            <person name="Goodstein D."/>
            <person name="Schmutz J."/>
            <person name="Leebens-Mack J."/>
            <person name="Osbourn A."/>
        </authorList>
    </citation>
    <scope>NUCLEOTIDE SEQUENCE [LARGE SCALE GENOMIC DNA]</scope>
    <source>
        <strain evidence="5">JIC</strain>
    </source>
</reference>
<dbReference type="SUPFAM" id="SSF53474">
    <property type="entry name" value="alpha/beta-Hydrolases"/>
    <property type="match status" value="1"/>
</dbReference>
<dbReference type="InterPro" id="IPR005645">
    <property type="entry name" value="FSH-like_dom"/>
</dbReference>
<dbReference type="Gene3D" id="3.40.250.10">
    <property type="entry name" value="Rhodanese-like domain"/>
    <property type="match status" value="1"/>
</dbReference>
<evidence type="ECO:0000256" key="2">
    <source>
        <dbReference type="ARBA" id="ARBA00022771"/>
    </source>
</evidence>
<dbReference type="InterPro" id="IPR001763">
    <property type="entry name" value="Rhodanese-like_dom"/>
</dbReference>
<evidence type="ECO:0000256" key="3">
    <source>
        <dbReference type="ARBA" id="ARBA00022833"/>
    </source>
</evidence>
<dbReference type="FunFam" id="3.40.50.1820:FF:000073">
    <property type="entry name" value="esterase OVCA2 isoform X6"/>
    <property type="match status" value="1"/>
</dbReference>
<keyword evidence="2" id="KW-0863">Zinc-finger</keyword>
<gene>
    <name evidence="5" type="ORF">RND81_12G163600</name>
</gene>
<dbReference type="SUPFAM" id="SSF57903">
    <property type="entry name" value="FYVE/PHD zinc finger"/>
    <property type="match status" value="1"/>
</dbReference>
<protein>
    <recommendedName>
        <fullName evidence="4">Rhodanese domain-containing protein</fullName>
    </recommendedName>
</protein>
<dbReference type="SMART" id="SM00450">
    <property type="entry name" value="RHOD"/>
    <property type="match status" value="1"/>
</dbReference>
<dbReference type="InterPro" id="IPR029058">
    <property type="entry name" value="AB_hydrolase_fold"/>
</dbReference>
<dbReference type="InterPro" id="IPR022111">
    <property type="entry name" value="Rhodanese_C"/>
</dbReference>
<dbReference type="FunFam" id="3.40.250.10:FF:000022">
    <property type="entry name" value="Thiosulfate sulfurtransferase/rhodanese-like domain-containing protein 2"/>
    <property type="match status" value="1"/>
</dbReference>
<dbReference type="Gene3D" id="3.40.50.1820">
    <property type="entry name" value="alpha/beta hydrolase"/>
    <property type="match status" value="1"/>
</dbReference>
<keyword evidence="1" id="KW-0479">Metal-binding</keyword>
<evidence type="ECO:0000313" key="5">
    <source>
        <dbReference type="EMBL" id="KAK9673373.1"/>
    </source>
</evidence>
<proteinExistence type="predicted"/>
<accession>A0AAW1HBE9</accession>
<dbReference type="InterPro" id="IPR011011">
    <property type="entry name" value="Znf_FYVE_PHD"/>
</dbReference>
<organism evidence="5 6">
    <name type="scientific">Saponaria officinalis</name>
    <name type="common">Common soapwort</name>
    <name type="synonym">Lychnis saponaria</name>
    <dbReference type="NCBI Taxonomy" id="3572"/>
    <lineage>
        <taxon>Eukaryota</taxon>
        <taxon>Viridiplantae</taxon>
        <taxon>Streptophyta</taxon>
        <taxon>Embryophyta</taxon>
        <taxon>Tracheophyta</taxon>
        <taxon>Spermatophyta</taxon>
        <taxon>Magnoliopsida</taxon>
        <taxon>eudicotyledons</taxon>
        <taxon>Gunneridae</taxon>
        <taxon>Pentapetalae</taxon>
        <taxon>Caryophyllales</taxon>
        <taxon>Caryophyllaceae</taxon>
        <taxon>Caryophylleae</taxon>
        <taxon>Saponaria</taxon>
    </lineage>
</organism>
<dbReference type="Pfam" id="PF03959">
    <property type="entry name" value="FSH1"/>
    <property type="match status" value="1"/>
</dbReference>
<keyword evidence="3" id="KW-0862">Zinc</keyword>
<dbReference type="PANTHER" id="PTHR43268">
    <property type="entry name" value="THIOSULFATE SULFURTRANSFERASE/RHODANESE-LIKE DOMAIN-CONTAINING PROTEIN 2"/>
    <property type="match status" value="1"/>
</dbReference>
<name>A0AAW1HBE9_SAPOF</name>
<dbReference type="PANTHER" id="PTHR43268:SF6">
    <property type="entry name" value="THIOSULFATE SULFURTRANSFERASE_RHODANESE-LIKE DOMAIN-CONTAINING PROTEIN 2"/>
    <property type="match status" value="1"/>
</dbReference>
<dbReference type="Pfam" id="PF12368">
    <property type="entry name" value="Rhodanese_C"/>
    <property type="match status" value="1"/>
</dbReference>
<feature type="domain" description="Rhodanese" evidence="4">
    <location>
        <begin position="160"/>
        <end position="260"/>
    </location>
</feature>
<dbReference type="Pfam" id="PF17773">
    <property type="entry name" value="UPF0176_N"/>
    <property type="match status" value="1"/>
</dbReference>
<dbReference type="SUPFAM" id="SSF52821">
    <property type="entry name" value="Rhodanese/Cell cycle control phosphatase"/>
    <property type="match status" value="1"/>
</dbReference>
<dbReference type="InterPro" id="IPR020936">
    <property type="entry name" value="TrhO"/>
</dbReference>
<dbReference type="Proteomes" id="UP001443914">
    <property type="component" value="Unassembled WGS sequence"/>
</dbReference>
<dbReference type="PROSITE" id="PS50206">
    <property type="entry name" value="RHODANESE_3"/>
    <property type="match status" value="1"/>
</dbReference>
<keyword evidence="6" id="KW-1185">Reference proteome</keyword>
<evidence type="ECO:0000256" key="1">
    <source>
        <dbReference type="ARBA" id="ARBA00022723"/>
    </source>
</evidence>
<dbReference type="EMBL" id="JBDFQZ010000012">
    <property type="protein sequence ID" value="KAK9673373.1"/>
    <property type="molecule type" value="Genomic_DNA"/>
</dbReference>
<comment type="caution">
    <text evidence="5">The sequence shown here is derived from an EMBL/GenBank/DDBJ whole genome shotgun (WGS) entry which is preliminary data.</text>
</comment>
<evidence type="ECO:0000313" key="6">
    <source>
        <dbReference type="Proteomes" id="UP001443914"/>
    </source>
</evidence>
<dbReference type="GO" id="GO:0008270">
    <property type="term" value="F:zinc ion binding"/>
    <property type="evidence" value="ECO:0007669"/>
    <property type="project" value="UniProtKB-KW"/>
</dbReference>
<dbReference type="Gene3D" id="3.30.70.100">
    <property type="match status" value="1"/>
</dbReference>
<dbReference type="InterPro" id="IPR040503">
    <property type="entry name" value="TRHO_N"/>
</dbReference>
<dbReference type="AlphaFoldDB" id="A0AAW1HBE9"/>
<evidence type="ECO:0000259" key="4">
    <source>
        <dbReference type="PROSITE" id="PS50206"/>
    </source>
</evidence>
<dbReference type="CDD" id="cd00065">
    <property type="entry name" value="FYVE_like_SF"/>
    <property type="match status" value="1"/>
</dbReference>
<sequence>MSSKNNQPQQNQGVLLYYNYTTRPIDDLTDLAAFYESNCTSLGLLGRVRLAPQGVNVTVGGELSSLELHIAALLRQYGDVFRGTDFKLASVDEAVDMEVAKECGFTSLSVRIVKELVTLCANSVVKTPSISSAGRHLSAVDFHSVLQSSGELLKDEAPVDFNKVVLLDARNLYETRIGKFESPNVETLDPTTRQYSDLPSWIDSNAEKLRGNCVLMYCTGGIRCEMASAYIRSKGSGFENVFQLYGGIQRYLEQFPDGGFFKGKNFVYDPRISVGSSSECIIGKCLLCGISFDDYSSRRRCTFCRMLVLVCNDCQKEKIQYVCELCHKYGKVAESVPTVSDDDVEARLTCDTGMVHTRRPCPGPLKKLRILCLHGFRQNASSFKGRTASLAKKLKSMAELVFVNAPHELPFIYQSTNFLNDSISSPPQHEPPPTGTCNKKYAWLVSPDFRSKKENDWEKISTPFDPLQYQHQTEGVEESLSFLKSVFAKEGPFDGVLGFSQGAAMTALLCAQKSKNVSGLNFRFVIMCSGFAINLEGYSEGSLTCPSLHVFGAGGGDRQISSSFSRDLASFFEDGCRVIIEHDSGHIIPTRPPYIDEVKEFLRRFT</sequence>
<dbReference type="InterPro" id="IPR036873">
    <property type="entry name" value="Rhodanese-like_dom_sf"/>
</dbReference>